<organism evidence="1 2">
    <name type="scientific">Corynebacterium oculi</name>
    <dbReference type="NCBI Taxonomy" id="1544416"/>
    <lineage>
        <taxon>Bacteria</taxon>
        <taxon>Bacillati</taxon>
        <taxon>Actinomycetota</taxon>
        <taxon>Actinomycetes</taxon>
        <taxon>Mycobacteriales</taxon>
        <taxon>Corynebacteriaceae</taxon>
        <taxon>Corynebacterium</taxon>
    </lineage>
</organism>
<evidence type="ECO:0000313" key="2">
    <source>
        <dbReference type="Proteomes" id="UP000050517"/>
    </source>
</evidence>
<comment type="caution">
    <text evidence="1">The sequence shown here is derived from an EMBL/GenBank/DDBJ whole genome shotgun (WGS) entry which is preliminary data.</text>
</comment>
<dbReference type="AlphaFoldDB" id="A0A0Q0UF02"/>
<keyword evidence="2" id="KW-1185">Reference proteome</keyword>
<dbReference type="EMBL" id="LKST01000001">
    <property type="protein sequence ID" value="KQB85261.1"/>
    <property type="molecule type" value="Genomic_DNA"/>
</dbReference>
<dbReference type="RefSeq" id="WP_055121616.1">
    <property type="nucleotide sequence ID" value="NZ_LKST01000001.1"/>
</dbReference>
<gene>
    <name evidence="1" type="ORF">Cocul_00399</name>
</gene>
<dbReference type="Proteomes" id="UP000050517">
    <property type="component" value="Unassembled WGS sequence"/>
</dbReference>
<name>A0A0Q0UF02_9CORY</name>
<sequence length="191" mass="20672">MTTILLAPAPPLSPQLLLRQARSGPPLDEAYGRARAAVMLSRDFASGLLVGDHPAAHDEIAALGMSLHQAWDRAAARLLGTAQRAQGTQFRTRAATALHPCFRGQPVWQVDCPGSPATAWLAHPYPFTVLHRHLTFLGKGAQPWYFAPRPDILLAAPRGTHIDLSVIPVRLCAHPIGYRHGFPVLLPGEQG</sequence>
<evidence type="ECO:0000313" key="1">
    <source>
        <dbReference type="EMBL" id="KQB85261.1"/>
    </source>
</evidence>
<dbReference type="PATRIC" id="fig|1544416.3.peg.403"/>
<accession>A0A0Q0UF02</accession>
<dbReference type="STRING" id="1544416.Cocul_00399"/>
<reference evidence="1 2" key="1">
    <citation type="submission" date="2015-10" db="EMBL/GenBank/DDBJ databases">
        <title>Corynebacteirum lowii and Corynebacterium oculi species nova, derived from human clinical disease and and emended description of Corynebacterium mastiditis.</title>
        <authorList>
            <person name="Bernard K."/>
            <person name="Pacheco A.L."/>
            <person name="Mcdougall C."/>
            <person name="Burtx T."/>
            <person name="Weibe D."/>
            <person name="Tyler S."/>
            <person name="Olson A.B."/>
            <person name="Cnockaert M."/>
            <person name="Eguchi H."/>
            <person name="Kuwahara T."/>
            <person name="Nakayama-Imaohji H."/>
            <person name="Boudewijins M."/>
            <person name="Van Hoecke F."/>
            <person name="Bernier A.-M."/>
            <person name="Vandamme P."/>
        </authorList>
    </citation>
    <scope>NUCLEOTIDE SEQUENCE [LARGE SCALE GENOMIC DNA]</scope>
    <source>
        <strain evidence="1 2">NML 130210</strain>
    </source>
</reference>
<proteinExistence type="predicted"/>
<protein>
    <submittedName>
        <fullName evidence="1">Uncharacterized protein</fullName>
    </submittedName>
</protein>
<dbReference type="OrthoDB" id="4408123at2"/>